<keyword evidence="1" id="KW-0472">Membrane</keyword>
<protein>
    <submittedName>
        <fullName evidence="2">Uncharacterized protein</fullName>
    </submittedName>
</protein>
<keyword evidence="1" id="KW-0812">Transmembrane</keyword>
<dbReference type="Proteomes" id="UP001300015">
    <property type="component" value="Unassembled WGS sequence"/>
</dbReference>
<feature type="transmembrane region" description="Helical" evidence="1">
    <location>
        <begin position="12"/>
        <end position="28"/>
    </location>
</feature>
<dbReference type="EMBL" id="JANIET010000001">
    <property type="protein sequence ID" value="MCQ8226435.1"/>
    <property type="molecule type" value="Genomic_DNA"/>
</dbReference>
<accession>A0ABT1VG58</accession>
<dbReference type="RefSeq" id="WP_256698324.1">
    <property type="nucleotide sequence ID" value="NZ_JANIES010000001.1"/>
</dbReference>
<keyword evidence="3" id="KW-1185">Reference proteome</keyword>
<name>A0ABT1VG58_9GAMM</name>
<comment type="caution">
    <text evidence="2">The sequence shown here is derived from an EMBL/GenBank/DDBJ whole genome shotgun (WGS) entry which is preliminary data.</text>
</comment>
<proteinExistence type="predicted"/>
<sequence length="52" mass="5992">MFQRNKKEEPESKLAFAWCIIAVLFVWYESTLPASQQLSIADIFKVLAAVFL</sequence>
<evidence type="ECO:0000313" key="2">
    <source>
        <dbReference type="EMBL" id="MCQ8226435.1"/>
    </source>
</evidence>
<keyword evidence="1" id="KW-1133">Transmembrane helix</keyword>
<evidence type="ECO:0000256" key="1">
    <source>
        <dbReference type="SAM" id="Phobius"/>
    </source>
</evidence>
<organism evidence="2 3">
    <name type="scientific">Pantoea trifolii</name>
    <dbReference type="NCBI Taxonomy" id="2968030"/>
    <lineage>
        <taxon>Bacteria</taxon>
        <taxon>Pseudomonadati</taxon>
        <taxon>Pseudomonadota</taxon>
        <taxon>Gammaproteobacteria</taxon>
        <taxon>Enterobacterales</taxon>
        <taxon>Erwiniaceae</taxon>
        <taxon>Pantoea</taxon>
    </lineage>
</organism>
<evidence type="ECO:0000313" key="3">
    <source>
        <dbReference type="Proteomes" id="UP001300015"/>
    </source>
</evidence>
<reference evidence="2 3" key="1">
    <citation type="submission" date="2022-07" db="EMBL/GenBank/DDBJ databases">
        <title>Pantoea trifolii sp. nov. isolated from root nodules of Trifolium rubens.</title>
        <authorList>
            <person name="Kalita M."/>
            <person name="Wdowiak-Wrobel S."/>
            <person name="Marek-Kozaczuk M."/>
            <person name="Palusinska-Szysz M."/>
            <person name="Sokolowski W."/>
            <person name="Coutinho T."/>
            <person name="Hlahane L."/>
        </authorList>
    </citation>
    <scope>NUCLEOTIDE SEQUENCE [LARGE SCALE GENOMIC DNA]</scope>
    <source>
        <strain evidence="2 3">MMK2</strain>
    </source>
</reference>
<gene>
    <name evidence="2" type="ORF">NQH49_02935</name>
</gene>